<feature type="transmembrane region" description="Helical" evidence="1">
    <location>
        <begin position="726"/>
        <end position="746"/>
    </location>
</feature>
<dbReference type="OrthoDB" id="2327888at2759"/>
<keyword evidence="1" id="KW-0472">Membrane</keyword>
<keyword evidence="2" id="KW-0732">Signal</keyword>
<feature type="transmembrane region" description="Helical" evidence="1">
    <location>
        <begin position="836"/>
        <end position="858"/>
    </location>
</feature>
<feature type="chain" id="PRO_5007367069" evidence="2">
    <location>
        <begin position="24"/>
        <end position="926"/>
    </location>
</feature>
<evidence type="ECO:0000313" key="3">
    <source>
        <dbReference type="EMBL" id="EXX67439.1"/>
    </source>
</evidence>
<name>A0A015MRX6_RHIIW</name>
<protein>
    <submittedName>
        <fullName evidence="4">Uncharacterized protein</fullName>
    </submittedName>
</protein>
<reference evidence="4 5" key="1">
    <citation type="submission" date="2014-02" db="EMBL/GenBank/DDBJ databases">
        <title>Single nucleus genome sequencing reveals high similarity among nuclei of an endomycorrhizal fungus.</title>
        <authorList>
            <person name="Lin K."/>
            <person name="Geurts R."/>
            <person name="Zhang Z."/>
            <person name="Limpens E."/>
            <person name="Saunders D.G."/>
            <person name="Mu D."/>
            <person name="Pang E."/>
            <person name="Cao H."/>
            <person name="Cha H."/>
            <person name="Lin T."/>
            <person name="Zhou Q."/>
            <person name="Shang Y."/>
            <person name="Li Y."/>
            <person name="Ivanov S."/>
            <person name="Sharma T."/>
            <person name="Velzen R.V."/>
            <person name="Ruijter N.D."/>
            <person name="Aanen D.K."/>
            <person name="Win J."/>
            <person name="Kamoun S."/>
            <person name="Bisseling T."/>
            <person name="Huang S."/>
        </authorList>
    </citation>
    <scope>NUCLEOTIDE SEQUENCE [LARGE SCALE GENOMIC DNA]</scope>
    <source>
        <strain evidence="4">DAOM 197198w</strain>
        <strain evidence="5">DAOM197198w</strain>
    </source>
</reference>
<keyword evidence="5" id="KW-1185">Reference proteome</keyword>
<feature type="signal peptide" evidence="2">
    <location>
        <begin position="1"/>
        <end position="23"/>
    </location>
</feature>
<evidence type="ECO:0000256" key="2">
    <source>
        <dbReference type="SAM" id="SignalP"/>
    </source>
</evidence>
<feature type="transmembrane region" description="Helical" evidence="1">
    <location>
        <begin position="694"/>
        <end position="714"/>
    </location>
</feature>
<dbReference type="STRING" id="1432141.A0A015MRX6"/>
<accession>A0A015MRX6</accession>
<keyword evidence="1" id="KW-0812">Transmembrane</keyword>
<organism evidence="4 5">
    <name type="scientific">Rhizophagus irregularis (strain DAOM 197198w)</name>
    <name type="common">Glomus intraradices</name>
    <dbReference type="NCBI Taxonomy" id="1432141"/>
    <lineage>
        <taxon>Eukaryota</taxon>
        <taxon>Fungi</taxon>
        <taxon>Fungi incertae sedis</taxon>
        <taxon>Mucoromycota</taxon>
        <taxon>Glomeromycotina</taxon>
        <taxon>Glomeromycetes</taxon>
        <taxon>Glomerales</taxon>
        <taxon>Glomeraceae</taxon>
        <taxon>Rhizophagus</taxon>
    </lineage>
</organism>
<dbReference type="HOGENOM" id="CLU_009551_1_0_1"/>
<dbReference type="EMBL" id="JEMT01017749">
    <property type="protein sequence ID" value="EXX67439.1"/>
    <property type="molecule type" value="Genomic_DNA"/>
</dbReference>
<evidence type="ECO:0000313" key="4">
    <source>
        <dbReference type="EMBL" id="EXX69498.1"/>
    </source>
</evidence>
<evidence type="ECO:0000313" key="5">
    <source>
        <dbReference type="Proteomes" id="UP000022910"/>
    </source>
</evidence>
<dbReference type="EMBL" id="JEMT01016829">
    <property type="protein sequence ID" value="EXX69498.1"/>
    <property type="molecule type" value="Genomic_DNA"/>
</dbReference>
<gene>
    <name evidence="4" type="ORF">RirG_095510</name>
    <name evidence="3" type="ORF">RirG_114380</name>
</gene>
<feature type="transmembrane region" description="Helical" evidence="1">
    <location>
        <begin position="864"/>
        <end position="886"/>
    </location>
</feature>
<feature type="transmembrane region" description="Helical" evidence="1">
    <location>
        <begin position="758"/>
        <end position="778"/>
    </location>
</feature>
<proteinExistence type="predicted"/>
<keyword evidence="1" id="KW-1133">Transmembrane helix</keyword>
<comment type="caution">
    <text evidence="4">The sequence shown here is derived from an EMBL/GenBank/DDBJ whole genome shotgun (WGS) entry which is preliminary data.</text>
</comment>
<dbReference type="AlphaFoldDB" id="A0A015MRX6"/>
<sequence>MFNLKVLITFICLISICCSFVSSQNILSSSQNILSRDILSQNTSQNQDISTQDISFIYEEPINGLKFYNTYTFSLEGSFSIWMILEDEDPACILPHLHLRFIDKTGKIKYMDFNYTLPAEAICPFNMEILPLAYNHIIIVYVKSNNGIKGKYGKIINYSNESINEIYLGNANGSVRFSISGKELISIEKPDKEGIAIWRLFSISDITRGKVIEHKNVEFHAPNLLSYTLVDSLSFSLTDGGFGFMYILKYDETKGSSVMRDPNLQYWRVYTSFLRVGADSPMAPFLVYQTTEKLNNLTIKLCTVTYNAEGYVCIMALNNTIINKKNNKSQTEVNYYQLRFLSTGAIVRLNIVSNPTNNTNIDLISLNYGGFLLQHSHNSVMNYYLLDDDGNYMQSQGSFGPEFIHFNMFRINNTIFGIKKQSNNKLEFLLKSLPRLNNHSTEYNCPIIETTKPAINEVIDPLIKEIMIKYTIPVKLSTANVSIFQLSDDPDKPDLLRQTFSGDYKLCTVGHDNYTVHIPIFESTFSQPNSSYYVLVENNFVISQERDEPLIGIKEKLWMLSTRPLKAAQHSDSITGILRLNEEGSLKFLQANHSIFFMNMIQEISKIIPVNKQRLATSGRWMYDPTSPKKILLSFNINEAKDDNTVEPNTQTIFENLNTLIKQKRFTALSFNEYTSLIDESAPFIMTKDYFKEFYPLIIIFIAGLVVLIVLYILARIKNPKGKNFAIFETCFIIQDIAVDLVFILLKVKNTPHLIIPAKIFFILPIVINILLAINIFVSEMATNPSFSKWVSKSLTLSSICTLLSAIDIQILNTFSSDLFGLKIFSAPLTKKSQKIMLWGSIISIFIEDVPQFIIQWLYYNSVITYDLIPTLALASGGLVIGNKLITRSYHALLRWSHRRDKVKEFIKRGHLSAASIRSIRSNVEN</sequence>
<evidence type="ECO:0000256" key="1">
    <source>
        <dbReference type="SAM" id="Phobius"/>
    </source>
</evidence>
<dbReference type="Proteomes" id="UP000022910">
    <property type="component" value="Unassembled WGS sequence"/>
</dbReference>